<dbReference type="PANTHER" id="PTHR32305:SF15">
    <property type="entry name" value="PROTEIN RHSA-RELATED"/>
    <property type="match status" value="1"/>
</dbReference>
<evidence type="ECO:0000259" key="4">
    <source>
        <dbReference type="Pfam" id="PF12256"/>
    </source>
</evidence>
<name>A0A934RV61_9BACT</name>
<reference evidence="5" key="1">
    <citation type="submission" date="2021-01" db="EMBL/GenBank/DDBJ databases">
        <title>Modified the classification status of verrucomicrobia.</title>
        <authorList>
            <person name="Feng X."/>
        </authorList>
    </citation>
    <scope>NUCLEOTIDE SEQUENCE</scope>
    <source>
        <strain evidence="5">KCTC 12986</strain>
    </source>
</reference>
<accession>A0A934RV61</accession>
<feature type="domain" description="Insecticide toxin TcdB middle/N-terminal" evidence="4">
    <location>
        <begin position="611"/>
        <end position="746"/>
    </location>
</feature>
<evidence type="ECO:0000313" key="6">
    <source>
        <dbReference type="Proteomes" id="UP000604083"/>
    </source>
</evidence>
<dbReference type="InterPro" id="IPR028994">
    <property type="entry name" value="Integrin_alpha_N"/>
</dbReference>
<sequence length="2361" mass="260294">MNFEVPPGRAGLQPSLGLSYNSGLGNSFVGIGWTLSIPQIKRQTDKGFPSYNSSDTFLFNGEELVSLSDGTFRCENETGFQRFKPIDSNNDFLVDAWEMTERNGTRHFFGRHRDESGRWSVVEHPTHAGSDFDRTYCWGLDRTIDLHGNRIDYEYLLGTGMLFPSRVSYSHSGSHEREVTFSYEIRPDAFDDYRPTFSSRVDRLLVGVTMWTSGARVRSYDLEYEHAEGDSSPLSFEEQNARVGAFDLGVSVLKRVVQYDRTGSNYLPPLIFHYSFLGGGLSNASVQDTASVPLLDLASASGEVQIVDVDGDGLPDIFSSEAQGFVRTQQVCFNEGLNGDSEIRFSAPKLVSNSSSIDLSLPGFTMADSQGDGLSDVMHLYDEFSGKRIAVYANRARLDADTGELGFESTPSAPAEVLDSAPAWVDLGNPATRQMDLNFDKVPDFLSAEADFTGLQLSGYYRDEAGNWQLFQTQTSLPTSATFASNGVSNPAVKLVDMNGDRLLDLVYLTTTGSGIGATLNVRYWPYCALGEWGAEREMELSFMDSFQIDGADLRDFYVQDFTGDGLADIIKIDGSGSSSNVTLRANIAGTKWSQPITKTGLPEYRPRAGTNATTFRTADLNGNGSTDLIWRNTGFNNTWKWLDLMPDAGKPNLLTRIDNSLGKVTTIEYGNAHEDYVRAQDAGHPWKTKVPFAMQVVRRMVTTCGYDLNGDGHDDALVSEFKYRDGFYDGFEKEFRGFSFAERVDYGDDFLWDDSLGVIGQSDGWDVGSTPTGQVSGPTLVTRYRFHTGAADQQDNDEEPEFPDAGLVDEFTAKAGREEECLKGRQLLEEKIDPWVLHNTSASDFDKDCASASETGLYASITPDDFVYQRARQFWGVRRLYRPTEELTTWADQDRDGTLTQYGDVAPVPAGRFTSPTVVAGNGRSVSFAFVAKIETDIFEANGLLSEHLDYPERGSLSTRKSFDYDDYGNSTMEFDEGILGADYDDERKVVTSYALGGEALDRWIISQPDTILTTDESDAFVNKTVHFYDGTEYEGVQGEIGSRALLHRVQRYIDAETAIDAERSAYDSYGNVTGMRDPDYGHAEYGVGGGHSRTIGYDETFHTFPVSETISVGAGNPDLVMEASYDFGFGTVESSTDFNDNITDYEYDSFARLVAIIKPGDSVESPTLLYEYQPFDPLRSQAYTYARDGELTVNDYLDLASRVITHAREEAGGGVYMTLAYTDGCGKSIAEIGEDEESGQWVVSKATSYNLRGAEAATWLPYQVTATGPPTFAKVWPDGRPPAGETVEPAIVKSDHLADPLGREIRVVQPPEDWDDDTRMQTLTHILPFEKRLFDENDADGSSIHAGTPLVHFEDGLGRLVKVHEVVKLDDEGEVSETASNWETAYTYDLNDKLTHILDSQGNQKHMAYDGLARLTFMDDPDRGTMDYVYSPASNLVETTDAKEQVIKYTYDGVNRIKSEDYQDAAGLEPDVSYQYDAGVAGLDFGNGSSGTSANPKGQLVGVTDLTGEEHFSYDERGRLVWQVKRLPDVVLSQVLVSYQTRYQYDSLDRVTAMVYPDSDEVGYTYNARNLLESIDGETVGSVISDIDYRPSSQLDSITYANGVSTTYDYDPRLRLHDLQTANSQQQTPLIDFSYTFDPANNITRIDDERDLTGEPEAEQRRNTQTFQYDDLYRLNQVAYPLLVGGSEGTIDYRYDRLGNMLKKESNIEHSENGRSITHLGTMSYGGSLGASDRDGGSTTIAGPHALTSVTADGGRSYPYDANGNMTDIDGLTCGWDFKDRMISAENDHMTARYAYDYTDRRVIKEVTAKPSTEGLHTSSSPQQTLYINKYFELRPGEPPVKYVWSGDTRVARVTSSLQTTAATKTQRLRLQQGWNLQTVTVGEGQGSLDPEAQPLLDAAVWWNEGDGDWSPMSEAMPPHTPVWLHANGEGVVGVTGSRAPPADQAIVAEQGQFVRNTGDTPMQLDELPADADLWLWDSENQSWQIRFAGELAGFSDSLPEELPTSAALYLQSSSTAEQLDQTPEPDLQVRFYHQDHLGSSSVITDQNGDLFEEIANYAFGHPRHKYRPRGLEEAYGFTQKEQDAESDLHYFEARYLCASLGRFNRVDPVDAVSEAVRICLPKTQNSYSYSRNNPVVFVDPTGASDKSSVTVVDEKVEIINKGGSKTGGFFQMNALERKLGFGASMKEQIFGATAEASAYSMKGGYQIGGKNINQQFYGEVKAFAVGADFGYVEGGLGFEVNACVKKGSLGTSFTFGNVNCKFEVEGCVGGAIFAAKLGPKSKIAASFPGIGGAGLGGGCELDLTSVGYENFSNASKELSNFIAHPSPQSDDPLVRSCGWNLGCYVEKIESALQSGWTP</sequence>
<comment type="subcellular location">
    <subcellularLocation>
        <location evidence="1">Secreted</location>
    </subcellularLocation>
</comment>
<evidence type="ECO:0000256" key="1">
    <source>
        <dbReference type="ARBA" id="ARBA00004613"/>
    </source>
</evidence>
<comment type="caution">
    <text evidence="5">The sequence shown here is derived from an EMBL/GenBank/DDBJ whole genome shotgun (WGS) entry which is preliminary data.</text>
</comment>
<dbReference type="Gene3D" id="2.180.10.10">
    <property type="entry name" value="RHS repeat-associated core"/>
    <property type="match status" value="3"/>
</dbReference>
<gene>
    <name evidence="5" type="ORF">JIN78_13380</name>
</gene>
<proteinExistence type="predicted"/>
<keyword evidence="2" id="KW-0964">Secreted</keyword>
<dbReference type="Pfam" id="PF03534">
    <property type="entry name" value="SpvB"/>
    <property type="match status" value="1"/>
</dbReference>
<dbReference type="InterPro" id="IPR003284">
    <property type="entry name" value="Sal_SpvB"/>
</dbReference>
<dbReference type="Pfam" id="PF12256">
    <property type="entry name" value="TcdB_toxin_midN"/>
    <property type="match status" value="1"/>
</dbReference>
<evidence type="ECO:0000256" key="3">
    <source>
        <dbReference type="ARBA" id="ARBA00023026"/>
    </source>
</evidence>
<dbReference type="NCBIfam" id="TIGR03696">
    <property type="entry name" value="Rhs_assc_core"/>
    <property type="match status" value="1"/>
</dbReference>
<evidence type="ECO:0000313" key="5">
    <source>
        <dbReference type="EMBL" id="MBK1835056.1"/>
    </source>
</evidence>
<dbReference type="InterPro" id="IPR022385">
    <property type="entry name" value="Rhs_assc_core"/>
</dbReference>
<dbReference type="GO" id="GO:0005576">
    <property type="term" value="C:extracellular region"/>
    <property type="evidence" value="ECO:0007669"/>
    <property type="project" value="UniProtKB-SubCell"/>
</dbReference>
<dbReference type="InterPro" id="IPR022045">
    <property type="entry name" value="TcdB_toxin_mid/N"/>
</dbReference>
<dbReference type="GO" id="GO:0005737">
    <property type="term" value="C:cytoplasm"/>
    <property type="evidence" value="ECO:0007669"/>
    <property type="project" value="InterPro"/>
</dbReference>
<keyword evidence="6" id="KW-1185">Reference proteome</keyword>
<dbReference type="SUPFAM" id="SSF69318">
    <property type="entry name" value="Integrin alpha N-terminal domain"/>
    <property type="match status" value="1"/>
</dbReference>
<dbReference type="EMBL" id="JAENIO010000039">
    <property type="protein sequence ID" value="MBK1835056.1"/>
    <property type="molecule type" value="Genomic_DNA"/>
</dbReference>
<dbReference type="InterPro" id="IPR050708">
    <property type="entry name" value="T6SS_VgrG/RHS"/>
</dbReference>
<evidence type="ECO:0000256" key="2">
    <source>
        <dbReference type="ARBA" id="ARBA00022525"/>
    </source>
</evidence>
<dbReference type="Proteomes" id="UP000604083">
    <property type="component" value="Unassembled WGS sequence"/>
</dbReference>
<dbReference type="PANTHER" id="PTHR32305">
    <property type="match status" value="1"/>
</dbReference>
<protein>
    <recommendedName>
        <fullName evidence="4">Insecticide toxin TcdB middle/N-terminal domain-containing protein</fullName>
    </recommendedName>
</protein>
<keyword evidence="3" id="KW-0843">Virulence</keyword>
<organism evidence="5 6">
    <name type="scientific">Roseibacillus ishigakijimensis</name>
    <dbReference type="NCBI Taxonomy" id="454146"/>
    <lineage>
        <taxon>Bacteria</taxon>
        <taxon>Pseudomonadati</taxon>
        <taxon>Verrucomicrobiota</taxon>
        <taxon>Verrucomicrobiia</taxon>
        <taxon>Verrucomicrobiales</taxon>
        <taxon>Verrucomicrobiaceae</taxon>
        <taxon>Roseibacillus</taxon>
    </lineage>
</organism>